<comment type="caution">
    <text evidence="1">The sequence shown here is derived from an EMBL/GenBank/DDBJ whole genome shotgun (WGS) entry which is preliminary data.</text>
</comment>
<gene>
    <name evidence="1" type="ORF">PGRAN_11969</name>
</gene>
<keyword evidence="2" id="KW-1185">Reference proteome</keyword>
<dbReference type="InterPro" id="IPR023324">
    <property type="entry name" value="BH2638-like_sf"/>
</dbReference>
<evidence type="ECO:0000313" key="2">
    <source>
        <dbReference type="Proteomes" id="UP000019253"/>
    </source>
</evidence>
<protein>
    <submittedName>
        <fullName evidence="1">Uncharacterized protein</fullName>
    </submittedName>
</protein>
<evidence type="ECO:0000313" key="1">
    <source>
        <dbReference type="EMBL" id="EUJ22668.1"/>
    </source>
</evidence>
<proteinExistence type="predicted"/>
<name>W7BR06_9LIST</name>
<sequence>TGIEASEIKAKYSAFKEVVRSIGEEKSWVTNLRRPVAIQLIASCNS</sequence>
<feature type="non-terminal residue" evidence="1">
    <location>
        <position position="1"/>
    </location>
</feature>
<accession>W7BR06</accession>
<dbReference type="Gene3D" id="1.10.220.80">
    <property type="entry name" value="BH2638-like"/>
    <property type="match status" value="1"/>
</dbReference>
<reference evidence="1 2" key="1">
    <citation type="journal article" date="2014" name="Int. J. Syst. Evol. Microbiol.">
        <title>Listeria floridensis sp. nov., Listeria aquatica sp. nov., Listeria cornellensis sp. nov., Listeria riparia sp. nov. and Listeria grandensis sp. nov., from agricultural and natural environments.</title>
        <authorList>
            <person name="den Bakker H.C."/>
            <person name="Warchocki S."/>
            <person name="Wright E.M."/>
            <person name="Allred A.F."/>
            <person name="Ahlstrom C."/>
            <person name="Manuel C.S."/>
            <person name="Stasiewicz M.J."/>
            <person name="Burrell A."/>
            <person name="Roof S."/>
            <person name="Strawn L."/>
            <person name="Fortes E.D."/>
            <person name="Nightingale K.K."/>
            <person name="Kephart D."/>
            <person name="Wiedmann M."/>
        </authorList>
    </citation>
    <scope>NUCLEOTIDE SEQUENCE [LARGE SCALE GENOMIC DNA]</scope>
    <source>
        <strain evidence="2">FSL F6-971</strain>
    </source>
</reference>
<dbReference type="AlphaFoldDB" id="W7BR06"/>
<dbReference type="EMBL" id="AODD01000019">
    <property type="protein sequence ID" value="EUJ22668.1"/>
    <property type="molecule type" value="Genomic_DNA"/>
</dbReference>
<dbReference type="Proteomes" id="UP000019253">
    <property type="component" value="Unassembled WGS sequence"/>
</dbReference>
<dbReference type="SUPFAM" id="SSF158504">
    <property type="entry name" value="BH2638-like"/>
    <property type="match status" value="1"/>
</dbReference>
<organism evidence="1 2">
    <name type="scientific">Listeria grandensis FSL F6-0971</name>
    <dbReference type="NCBI Taxonomy" id="1265819"/>
    <lineage>
        <taxon>Bacteria</taxon>
        <taxon>Bacillati</taxon>
        <taxon>Bacillota</taxon>
        <taxon>Bacilli</taxon>
        <taxon>Bacillales</taxon>
        <taxon>Listeriaceae</taxon>
        <taxon>Listeria</taxon>
    </lineage>
</organism>